<accession>A0A379PJ87</accession>
<keyword evidence="3" id="KW-1185">Reference proteome</keyword>
<dbReference type="GO" id="GO:0005507">
    <property type="term" value="F:copper ion binding"/>
    <property type="evidence" value="ECO:0007669"/>
    <property type="project" value="TreeGrafter"/>
</dbReference>
<dbReference type="InterPro" id="IPR023299">
    <property type="entry name" value="ATPase_P-typ_cyto_dom_N"/>
</dbReference>
<protein>
    <submittedName>
        <fullName evidence="2">Heavy metal translocating P-type ATPase</fullName>
        <ecNumber evidence="2">3.6.3.5</ecNumber>
    </submittedName>
</protein>
<evidence type="ECO:0000313" key="3">
    <source>
        <dbReference type="Proteomes" id="UP000254978"/>
    </source>
</evidence>
<evidence type="ECO:0000313" key="2">
    <source>
        <dbReference type="EMBL" id="SUE94948.1"/>
    </source>
</evidence>
<dbReference type="InterPro" id="IPR036412">
    <property type="entry name" value="HAD-like_sf"/>
</dbReference>
<dbReference type="Pfam" id="PF00702">
    <property type="entry name" value="Hydrolase"/>
    <property type="match status" value="1"/>
</dbReference>
<dbReference type="Gene3D" id="3.40.1110.10">
    <property type="entry name" value="Calcium-transporting ATPase, cytoplasmic domain N"/>
    <property type="match status" value="1"/>
</dbReference>
<dbReference type="SUPFAM" id="SSF56784">
    <property type="entry name" value="HAD-like"/>
    <property type="match status" value="1"/>
</dbReference>
<dbReference type="EMBL" id="UGQT01000009">
    <property type="protein sequence ID" value="SUE94948.1"/>
    <property type="molecule type" value="Genomic_DNA"/>
</dbReference>
<dbReference type="GO" id="GO:0000166">
    <property type="term" value="F:nucleotide binding"/>
    <property type="evidence" value="ECO:0007669"/>
    <property type="project" value="InterPro"/>
</dbReference>
<sequence length="61" mass="6592">MQRTGATAVLVEDDGEVIGAIAVRDELRPEAAEVVALLRRDGYHVAMLTGRQHGHRRCAGP</sequence>
<name>A0A379PJ87_9MYCO</name>
<dbReference type="GO" id="GO:0043682">
    <property type="term" value="F:P-type divalent copper transporter activity"/>
    <property type="evidence" value="ECO:0007669"/>
    <property type="project" value="TreeGrafter"/>
</dbReference>
<reference evidence="2 3" key="1">
    <citation type="submission" date="2018-06" db="EMBL/GenBank/DDBJ databases">
        <authorList>
            <consortium name="Pathogen Informatics"/>
            <person name="Doyle S."/>
        </authorList>
    </citation>
    <scope>NUCLEOTIDE SEQUENCE [LARGE SCALE GENOMIC DNA]</scope>
    <source>
        <strain evidence="2 3">NCTC10821</strain>
    </source>
</reference>
<dbReference type="PANTHER" id="PTHR43520:SF8">
    <property type="entry name" value="P-TYPE CU(+) TRANSPORTER"/>
    <property type="match status" value="1"/>
</dbReference>
<dbReference type="EC" id="3.6.3.5" evidence="2"/>
<dbReference type="GO" id="GO:0016020">
    <property type="term" value="C:membrane"/>
    <property type="evidence" value="ECO:0007669"/>
    <property type="project" value="TreeGrafter"/>
</dbReference>
<keyword evidence="1" id="KW-1278">Translocase</keyword>
<gene>
    <name evidence="2" type="primary">zosA</name>
    <name evidence="2" type="ORF">NCTC10821_06247</name>
</gene>
<dbReference type="InterPro" id="IPR023214">
    <property type="entry name" value="HAD_sf"/>
</dbReference>
<dbReference type="AlphaFoldDB" id="A0A379PJ87"/>
<dbReference type="Proteomes" id="UP000254978">
    <property type="component" value="Unassembled WGS sequence"/>
</dbReference>
<evidence type="ECO:0000256" key="1">
    <source>
        <dbReference type="ARBA" id="ARBA00022967"/>
    </source>
</evidence>
<dbReference type="GO" id="GO:0055070">
    <property type="term" value="P:copper ion homeostasis"/>
    <property type="evidence" value="ECO:0007669"/>
    <property type="project" value="TreeGrafter"/>
</dbReference>
<proteinExistence type="predicted"/>
<dbReference type="Gene3D" id="3.40.50.1000">
    <property type="entry name" value="HAD superfamily/HAD-like"/>
    <property type="match status" value="1"/>
</dbReference>
<dbReference type="GO" id="GO:0016787">
    <property type="term" value="F:hydrolase activity"/>
    <property type="evidence" value="ECO:0007669"/>
    <property type="project" value="UniProtKB-KW"/>
</dbReference>
<organism evidence="2 3">
    <name type="scientific">Mycolicibacterium tokaiense</name>
    <dbReference type="NCBI Taxonomy" id="39695"/>
    <lineage>
        <taxon>Bacteria</taxon>
        <taxon>Bacillati</taxon>
        <taxon>Actinomycetota</taxon>
        <taxon>Actinomycetes</taxon>
        <taxon>Mycobacteriales</taxon>
        <taxon>Mycobacteriaceae</taxon>
        <taxon>Mycolicibacterium</taxon>
    </lineage>
</organism>
<keyword evidence="2" id="KW-0378">Hydrolase</keyword>
<dbReference type="PANTHER" id="PTHR43520">
    <property type="entry name" value="ATP7, ISOFORM B"/>
    <property type="match status" value="1"/>
</dbReference>